<dbReference type="eggNOG" id="COG1797">
    <property type="taxonomic scope" value="Bacteria"/>
</dbReference>
<dbReference type="Pfam" id="PF01656">
    <property type="entry name" value="CbiA"/>
    <property type="match status" value="1"/>
</dbReference>
<dbReference type="RefSeq" id="WP_038060061.1">
    <property type="nucleotide sequence ID" value="NZ_CP008796.1"/>
</dbReference>
<dbReference type="SUPFAM" id="SSF52540">
    <property type="entry name" value="P-loop containing nucleoside triphosphate hydrolases"/>
    <property type="match status" value="1"/>
</dbReference>
<keyword evidence="6" id="KW-0067">ATP-binding</keyword>
<dbReference type="InterPro" id="IPR002586">
    <property type="entry name" value="CobQ/CobB/MinD/ParA_Nub-bd_dom"/>
</dbReference>
<dbReference type="CDD" id="cd05388">
    <property type="entry name" value="CobB_N"/>
    <property type="match status" value="1"/>
</dbReference>
<dbReference type="KEGG" id="tcm:HL41_01650"/>
<evidence type="ECO:0000256" key="5">
    <source>
        <dbReference type="ARBA" id="ARBA00022741"/>
    </source>
</evidence>
<dbReference type="SUPFAM" id="SSF52317">
    <property type="entry name" value="Class I glutamine amidotransferase-like"/>
    <property type="match status" value="1"/>
</dbReference>
<dbReference type="NCBIfam" id="TIGR00379">
    <property type="entry name" value="cobB"/>
    <property type="match status" value="1"/>
</dbReference>
<dbReference type="CDD" id="cd03130">
    <property type="entry name" value="GATase1_CobB"/>
    <property type="match status" value="1"/>
</dbReference>
<feature type="domain" description="CobQ/CobB/MinD/ParA nucleotide binding" evidence="9">
    <location>
        <begin position="11"/>
        <end position="188"/>
    </location>
</feature>
<dbReference type="Gene3D" id="3.40.50.300">
    <property type="entry name" value="P-loop containing nucleotide triphosphate hydrolases"/>
    <property type="match status" value="1"/>
</dbReference>
<dbReference type="Proteomes" id="UP000028481">
    <property type="component" value="Chromosome"/>
</dbReference>
<dbReference type="GO" id="GO:0042242">
    <property type="term" value="F:cobyrinic acid a,c-diamide synthase activity"/>
    <property type="evidence" value="ECO:0007669"/>
    <property type="project" value="InterPro"/>
</dbReference>
<gene>
    <name evidence="11" type="ORF">HL41_01650</name>
</gene>
<keyword evidence="12" id="KW-1185">Reference proteome</keyword>
<dbReference type="InterPro" id="IPR011698">
    <property type="entry name" value="GATase_3"/>
</dbReference>
<evidence type="ECO:0000256" key="1">
    <source>
        <dbReference type="ARBA" id="ARBA00001946"/>
    </source>
</evidence>
<keyword evidence="7" id="KW-0460">Magnesium</keyword>
<dbReference type="InterPro" id="IPR004484">
    <property type="entry name" value="CbiA/CobB_synth"/>
</dbReference>
<dbReference type="HOGENOM" id="CLU_022752_2_1_0"/>
<dbReference type="PANTHER" id="PTHR43873:SF1">
    <property type="entry name" value="COBYRINATE A,C-DIAMIDE SYNTHASE"/>
    <property type="match status" value="1"/>
</dbReference>
<evidence type="ECO:0000256" key="3">
    <source>
        <dbReference type="ARBA" id="ARBA00022573"/>
    </source>
</evidence>
<dbReference type="AlphaFoldDB" id="A0A075WTD0"/>
<keyword evidence="4" id="KW-0436">Ligase</keyword>
<evidence type="ECO:0000259" key="9">
    <source>
        <dbReference type="Pfam" id="PF01656"/>
    </source>
</evidence>
<evidence type="ECO:0000256" key="7">
    <source>
        <dbReference type="ARBA" id="ARBA00022842"/>
    </source>
</evidence>
<keyword evidence="5" id="KW-0547">Nucleotide-binding</keyword>
<evidence type="ECO:0000256" key="2">
    <source>
        <dbReference type="ARBA" id="ARBA00004953"/>
    </source>
</evidence>
<dbReference type="OrthoDB" id="9764035at2"/>
<dbReference type="Pfam" id="PF07685">
    <property type="entry name" value="GATase_3"/>
    <property type="match status" value="1"/>
</dbReference>
<sequence length="465" mass="52545">MNKEFNVPRFLVSSHKGGSGKTLLTIGLIYVFRDLGLKVVGFKKGPDYIDAGWLSKVSGVVCRNLDPFLFEEEDVLKSFYQGAKQSDLVIIEGNRGLFDGLDVYGSYSTAKLAQVLKTPVVLVLDCTKVTRSLAPLVKGFLTFEQGVEIKGVVLNKIARPRHEDIIRKSIEYYTGVKVLGALPKLKNLPPERHLGLITSFEYQQELFLNELSQAIKQNFDLEGFLTIAKDVPPIEFTFSPQELPESELNGIKIGVFWDKAFQFYYPENLESFQNLGAEIKLINAFKDKSLEDIDGLYLGGGFPEVQAEALSENKDLMKEVKEAVLEGMPVYAECGGLMYLGKKIIWKNREYPMSEVLPITFKVEPTPQGHGYVIAKVKEKNPYFDVGLSIKGHEFHYSKPVDFELNQDVKFVFDLEKGVGFKEKKDGILFKNLLAAYTHIHVFSVKCWTEKFLKKAKEFNLQKSS</sequence>
<evidence type="ECO:0000259" key="10">
    <source>
        <dbReference type="Pfam" id="PF07685"/>
    </source>
</evidence>
<evidence type="ECO:0000256" key="8">
    <source>
        <dbReference type="ARBA" id="ARBA00022962"/>
    </source>
</evidence>
<dbReference type="PANTHER" id="PTHR43873">
    <property type="entry name" value="COBYRINATE A,C-DIAMIDE SYNTHASE"/>
    <property type="match status" value="1"/>
</dbReference>
<comment type="pathway">
    <text evidence="2">Cofactor biosynthesis; adenosylcobalamin biosynthesis.</text>
</comment>
<dbReference type="PROSITE" id="PS51274">
    <property type="entry name" value="GATASE_COBBQ"/>
    <property type="match status" value="1"/>
</dbReference>
<proteinExistence type="predicted"/>
<keyword evidence="8" id="KW-0315">Glutamine amidotransferase</keyword>
<reference evidence="11 12" key="1">
    <citation type="journal article" date="2015" name="Genome Announc.">
        <title>Genome Sequence of a Sulfate-Reducing Thermophilic Bacterium, Thermodesulfobacterium commune DSM 2178T (Phylum Thermodesulfobacteria).</title>
        <authorList>
            <person name="Bhatnagar S."/>
            <person name="Badger J.H."/>
            <person name="Madupu R."/>
            <person name="Khouri H.M."/>
            <person name="O'Connor E.M."/>
            <person name="Robb F.T."/>
            <person name="Ward N.L."/>
            <person name="Eisen J.A."/>
        </authorList>
    </citation>
    <scope>NUCLEOTIDE SEQUENCE [LARGE SCALE GENOMIC DNA]</scope>
    <source>
        <strain evidence="11 12">DSM 2178</strain>
    </source>
</reference>
<dbReference type="GO" id="GO:0009236">
    <property type="term" value="P:cobalamin biosynthetic process"/>
    <property type="evidence" value="ECO:0007669"/>
    <property type="project" value="UniProtKB-KW"/>
</dbReference>
<dbReference type="Gene3D" id="3.40.50.880">
    <property type="match status" value="1"/>
</dbReference>
<dbReference type="NCBIfam" id="NF002204">
    <property type="entry name" value="PRK01077.1"/>
    <property type="match status" value="1"/>
</dbReference>
<evidence type="ECO:0000256" key="6">
    <source>
        <dbReference type="ARBA" id="ARBA00022840"/>
    </source>
</evidence>
<evidence type="ECO:0000256" key="4">
    <source>
        <dbReference type="ARBA" id="ARBA00022598"/>
    </source>
</evidence>
<dbReference type="GO" id="GO:0005524">
    <property type="term" value="F:ATP binding"/>
    <property type="evidence" value="ECO:0007669"/>
    <property type="project" value="UniProtKB-KW"/>
</dbReference>
<evidence type="ECO:0000313" key="11">
    <source>
        <dbReference type="EMBL" id="AIH03628.1"/>
    </source>
</evidence>
<dbReference type="EMBL" id="CP008796">
    <property type="protein sequence ID" value="AIH03628.1"/>
    <property type="molecule type" value="Genomic_DNA"/>
</dbReference>
<evidence type="ECO:0000313" key="12">
    <source>
        <dbReference type="Proteomes" id="UP000028481"/>
    </source>
</evidence>
<dbReference type="InterPro" id="IPR029062">
    <property type="entry name" value="Class_I_gatase-like"/>
</dbReference>
<organism evidence="11 12">
    <name type="scientific">Thermodesulfobacterium commune DSM 2178</name>
    <dbReference type="NCBI Taxonomy" id="289377"/>
    <lineage>
        <taxon>Bacteria</taxon>
        <taxon>Pseudomonadati</taxon>
        <taxon>Thermodesulfobacteriota</taxon>
        <taxon>Thermodesulfobacteria</taxon>
        <taxon>Thermodesulfobacteriales</taxon>
        <taxon>Thermodesulfobacteriaceae</taxon>
        <taxon>Thermodesulfobacterium</taxon>
    </lineage>
</organism>
<dbReference type="InterPro" id="IPR027417">
    <property type="entry name" value="P-loop_NTPase"/>
</dbReference>
<comment type="cofactor">
    <cofactor evidence="1">
        <name>Mg(2+)</name>
        <dbReference type="ChEBI" id="CHEBI:18420"/>
    </cofactor>
</comment>
<protein>
    <submittedName>
        <fullName evidence="11">Cobyrinic acid a,c-diamide synthase</fullName>
    </submittedName>
</protein>
<keyword evidence="3" id="KW-0169">Cobalamin biosynthesis</keyword>
<accession>A0A075WTD0</accession>
<feature type="domain" description="CobB/CobQ-like glutamine amidotransferase" evidence="10">
    <location>
        <begin position="252"/>
        <end position="444"/>
    </location>
</feature>
<dbReference type="STRING" id="289377.HL41_01650"/>
<name>A0A075WTD0_9BACT</name>
<dbReference type="PaxDb" id="289377-HL41_01650"/>